<evidence type="ECO:0008006" key="3">
    <source>
        <dbReference type="Google" id="ProtNLM"/>
    </source>
</evidence>
<gene>
    <name evidence="1" type="ORF">HMPREF9432_00547</name>
</gene>
<protein>
    <recommendedName>
        <fullName evidence="3">Flagellar hook-associated protein 2 C-terminal domain-containing protein</fullName>
    </recommendedName>
</protein>
<keyword evidence="2" id="KW-1185">Reference proteome</keyword>
<organism evidence="1 2">
    <name type="scientific">Selenomonas noxia F0398</name>
    <dbReference type="NCBI Taxonomy" id="702437"/>
    <lineage>
        <taxon>Bacteria</taxon>
        <taxon>Bacillati</taxon>
        <taxon>Bacillota</taxon>
        <taxon>Negativicutes</taxon>
        <taxon>Selenomonadales</taxon>
        <taxon>Selenomonadaceae</taxon>
        <taxon>Selenomonas</taxon>
    </lineage>
</organism>
<sequence length="288" mass="31238">MPCTMEGGVFMATITQMTGAARSIYTTLYAGNSRTDATAALFGGNTQRSRGGAGSLFSAQYNRASESSARELDSILSIANQAAKLRSSYAETSRRFYTEYDSNMKDLRASAGKVSSMNYQFSSADIKTNADGSTTYSDQLKEAIGSVKDLVSKYNETADFLADNKSLGKGVRQLASEFSDTTYRADSYRQMGITVDAATGKMKLNENTLARALTDSPARSEAILGRDGLAGRADRHAQMAQLSRSRVLPTMEQAVGGQLRYADNLLNGRSLPTMSRYSNMLNLFSIYV</sequence>
<dbReference type="Proteomes" id="UP000003175">
    <property type="component" value="Unassembled WGS sequence"/>
</dbReference>
<reference evidence="1 2" key="1">
    <citation type="submission" date="2011-08" db="EMBL/GenBank/DDBJ databases">
        <title>The Genome Sequence of Selenomonas noxia F0398.</title>
        <authorList>
            <consortium name="The Broad Institute Genome Sequencing Platform"/>
            <person name="Earl A."/>
            <person name="Ward D."/>
            <person name="Feldgarden M."/>
            <person name="Gevers D."/>
            <person name="Izard J."/>
            <person name="Ganesan A."/>
            <person name="Blanton J.M."/>
            <person name="Baranova O.V."/>
            <person name="Tanner A.C."/>
            <person name="Dewhirst F.E."/>
            <person name="Young S.K."/>
            <person name="Zeng Q."/>
            <person name="Gargeya S."/>
            <person name="Fitzgerald M."/>
            <person name="Haas B."/>
            <person name="Abouelleil A."/>
            <person name="Alvarado L."/>
            <person name="Arachchi H.M."/>
            <person name="Berlin A."/>
            <person name="Brown A."/>
            <person name="Chapman S.B."/>
            <person name="Chen Z."/>
            <person name="Dunbar C."/>
            <person name="Freedman E."/>
            <person name="Gearin G."/>
            <person name="Gellesch M."/>
            <person name="Goldberg J."/>
            <person name="Griggs A."/>
            <person name="Gujja S."/>
            <person name="Heiman D."/>
            <person name="Howarth C."/>
            <person name="Larson L."/>
            <person name="Lui A."/>
            <person name="MacDonald P.J.P."/>
            <person name="Montmayeur A."/>
            <person name="Murphy C."/>
            <person name="Neiman D."/>
            <person name="Pearson M."/>
            <person name="Priest M."/>
            <person name="Roberts A."/>
            <person name="Saif S."/>
            <person name="Shea T."/>
            <person name="Shenoy N."/>
            <person name="Sisk P."/>
            <person name="Stolte C."/>
            <person name="Sykes S."/>
            <person name="Wortman J."/>
            <person name="Nusbaum C."/>
            <person name="Birren B."/>
        </authorList>
    </citation>
    <scope>NUCLEOTIDE SEQUENCE [LARGE SCALE GENOMIC DNA]</scope>
    <source>
        <strain evidence="1 2">F0398</strain>
    </source>
</reference>
<evidence type="ECO:0000313" key="2">
    <source>
        <dbReference type="Proteomes" id="UP000003175"/>
    </source>
</evidence>
<accession>A0ABP2MT48</accession>
<dbReference type="EMBL" id="ADGH01000003">
    <property type="protein sequence ID" value="EHG26046.1"/>
    <property type="molecule type" value="Genomic_DNA"/>
</dbReference>
<name>A0ABP2MT48_9FIRM</name>
<proteinExistence type="predicted"/>
<evidence type="ECO:0000313" key="1">
    <source>
        <dbReference type="EMBL" id="EHG26046.1"/>
    </source>
</evidence>
<comment type="caution">
    <text evidence="1">The sequence shown here is derived from an EMBL/GenBank/DDBJ whole genome shotgun (WGS) entry which is preliminary data.</text>
</comment>